<name>A0A1J5NYT9_9ZZZZ</name>
<comment type="caution">
    <text evidence="2">The sequence shown here is derived from an EMBL/GenBank/DDBJ whole genome shotgun (WGS) entry which is preliminary data.</text>
</comment>
<proteinExistence type="predicted"/>
<reference evidence="2" key="1">
    <citation type="submission" date="2016-10" db="EMBL/GenBank/DDBJ databases">
        <title>Sequence of Gallionella enrichment culture.</title>
        <authorList>
            <person name="Poehlein A."/>
            <person name="Muehling M."/>
            <person name="Daniel R."/>
        </authorList>
    </citation>
    <scope>NUCLEOTIDE SEQUENCE</scope>
</reference>
<dbReference type="EMBL" id="MLJW01009040">
    <property type="protein sequence ID" value="OIQ63400.1"/>
    <property type="molecule type" value="Genomic_DNA"/>
</dbReference>
<dbReference type="AlphaFoldDB" id="A0A1J5NYT9"/>
<evidence type="ECO:0000313" key="2">
    <source>
        <dbReference type="EMBL" id="OIQ63400.1"/>
    </source>
</evidence>
<feature type="region of interest" description="Disordered" evidence="1">
    <location>
        <begin position="1"/>
        <end position="20"/>
    </location>
</feature>
<accession>A0A1J5NYT9</accession>
<sequence length="57" mass="6833">MEGNQDYQRQNAHQHGRRPGPCEFALKFFFEREFPFNARGNCIKGWNERSPTLSRKF</sequence>
<protein>
    <submittedName>
        <fullName evidence="2">Uncharacterized protein</fullName>
    </submittedName>
</protein>
<organism evidence="2">
    <name type="scientific">mine drainage metagenome</name>
    <dbReference type="NCBI Taxonomy" id="410659"/>
    <lineage>
        <taxon>unclassified sequences</taxon>
        <taxon>metagenomes</taxon>
        <taxon>ecological metagenomes</taxon>
    </lineage>
</organism>
<feature type="compositionally biased region" description="Polar residues" evidence="1">
    <location>
        <begin position="1"/>
        <end position="11"/>
    </location>
</feature>
<evidence type="ECO:0000256" key="1">
    <source>
        <dbReference type="SAM" id="MobiDB-lite"/>
    </source>
</evidence>
<gene>
    <name evidence="2" type="ORF">GALL_550600</name>
</gene>